<dbReference type="GO" id="GO:0015031">
    <property type="term" value="P:protein transport"/>
    <property type="evidence" value="ECO:0007669"/>
    <property type="project" value="UniProtKB-KW"/>
</dbReference>
<evidence type="ECO:0000256" key="9">
    <source>
        <dbReference type="RuleBase" id="RU003945"/>
    </source>
</evidence>
<sequence>MGMISAAFNELLYRPLFNALVFLYDTIAANDLGVAIVILTVLIRVVLFPLFHLSTKSQLVMQALRPEIEAIQKNKKLDKQEQARALMTFYKERNVNPFSGFFLLFLQLPILIALYQVFYYGFSGETLSYLYSFVERPMEINYDFFGLLNLNERSTLMVGLAALAQFLQGRLALFKHKEGQEVSAQDKLARQMVFLGPLLTLVILYRMPAAVGLYWATTALFSVGQQYLIKRSLGKNLSNHGKEPGTVGAVH</sequence>
<gene>
    <name evidence="12" type="ORF">A3E09_01175</name>
</gene>
<dbReference type="InterPro" id="IPR047196">
    <property type="entry name" value="YidC_ALB_C"/>
</dbReference>
<dbReference type="InterPro" id="IPR001708">
    <property type="entry name" value="YidC/ALB3/OXA1/COX18"/>
</dbReference>
<dbReference type="GO" id="GO:0051205">
    <property type="term" value="P:protein insertion into membrane"/>
    <property type="evidence" value="ECO:0007669"/>
    <property type="project" value="TreeGrafter"/>
</dbReference>
<feature type="transmembrane region" description="Helical" evidence="10">
    <location>
        <begin position="101"/>
        <end position="122"/>
    </location>
</feature>
<keyword evidence="7 10" id="KW-0472">Membrane</keyword>
<evidence type="ECO:0000259" key="11">
    <source>
        <dbReference type="Pfam" id="PF02096"/>
    </source>
</evidence>
<dbReference type="PANTHER" id="PTHR12428">
    <property type="entry name" value="OXA1"/>
    <property type="match status" value="1"/>
</dbReference>
<evidence type="ECO:0000313" key="13">
    <source>
        <dbReference type="Proteomes" id="UP000178796"/>
    </source>
</evidence>
<evidence type="ECO:0000313" key="12">
    <source>
        <dbReference type="EMBL" id="OGY98873.1"/>
    </source>
</evidence>
<comment type="subcellular location">
    <subcellularLocation>
        <location evidence="1">Cell membrane</location>
        <topology evidence="1">Multi-pass membrane protein</topology>
    </subcellularLocation>
    <subcellularLocation>
        <location evidence="9">Membrane</location>
        <topology evidence="9">Multi-pass membrane protein</topology>
    </subcellularLocation>
</comment>
<reference evidence="12 13" key="1">
    <citation type="journal article" date="2016" name="Nat. Commun.">
        <title>Thousands of microbial genomes shed light on interconnected biogeochemical processes in an aquifer system.</title>
        <authorList>
            <person name="Anantharaman K."/>
            <person name="Brown C.T."/>
            <person name="Hug L.A."/>
            <person name="Sharon I."/>
            <person name="Castelle C.J."/>
            <person name="Probst A.J."/>
            <person name="Thomas B.C."/>
            <person name="Singh A."/>
            <person name="Wilkins M.J."/>
            <person name="Karaoz U."/>
            <person name="Brodie E.L."/>
            <person name="Williams K.H."/>
            <person name="Hubbard S.S."/>
            <person name="Banfield J.F."/>
        </authorList>
    </citation>
    <scope>NUCLEOTIDE SEQUENCE [LARGE SCALE GENOMIC DNA]</scope>
</reference>
<feature type="transmembrane region" description="Helical" evidence="10">
    <location>
        <begin position="32"/>
        <end position="51"/>
    </location>
</feature>
<keyword evidence="5" id="KW-0653">Protein transport</keyword>
<dbReference type="GO" id="GO:0005886">
    <property type="term" value="C:plasma membrane"/>
    <property type="evidence" value="ECO:0007669"/>
    <property type="project" value="UniProtKB-SubCell"/>
</dbReference>
<comment type="similarity">
    <text evidence="9">Belongs to the OXA1/ALB3/YidC family.</text>
</comment>
<proteinExistence type="inferred from homology"/>
<evidence type="ECO:0000256" key="2">
    <source>
        <dbReference type="ARBA" id="ARBA00022448"/>
    </source>
</evidence>
<dbReference type="Proteomes" id="UP000178796">
    <property type="component" value="Unassembled WGS sequence"/>
</dbReference>
<protein>
    <recommendedName>
        <fullName evidence="11">Membrane insertase YidC/Oxa/ALB C-terminal domain-containing protein</fullName>
    </recommendedName>
</protein>
<evidence type="ECO:0000256" key="8">
    <source>
        <dbReference type="ARBA" id="ARBA00023186"/>
    </source>
</evidence>
<feature type="transmembrane region" description="Helical" evidence="10">
    <location>
        <begin position="211"/>
        <end position="229"/>
    </location>
</feature>
<dbReference type="Pfam" id="PF02096">
    <property type="entry name" value="60KD_IMP"/>
    <property type="match status" value="1"/>
</dbReference>
<evidence type="ECO:0000256" key="1">
    <source>
        <dbReference type="ARBA" id="ARBA00004651"/>
    </source>
</evidence>
<evidence type="ECO:0000256" key="6">
    <source>
        <dbReference type="ARBA" id="ARBA00022989"/>
    </source>
</evidence>
<dbReference type="PANTHER" id="PTHR12428:SF65">
    <property type="entry name" value="CYTOCHROME C OXIDASE ASSEMBLY PROTEIN COX18, MITOCHONDRIAL"/>
    <property type="match status" value="1"/>
</dbReference>
<evidence type="ECO:0000256" key="7">
    <source>
        <dbReference type="ARBA" id="ARBA00023136"/>
    </source>
</evidence>
<keyword evidence="8" id="KW-0143">Chaperone</keyword>
<evidence type="ECO:0000256" key="3">
    <source>
        <dbReference type="ARBA" id="ARBA00022475"/>
    </source>
</evidence>
<accession>A0A1G2CBT7</accession>
<evidence type="ECO:0000256" key="10">
    <source>
        <dbReference type="SAM" id="Phobius"/>
    </source>
</evidence>
<evidence type="ECO:0000256" key="4">
    <source>
        <dbReference type="ARBA" id="ARBA00022692"/>
    </source>
</evidence>
<keyword evidence="6 10" id="KW-1133">Transmembrane helix</keyword>
<organism evidence="12 13">
    <name type="scientific">Candidatus Liptonbacteria bacterium RIFCSPHIGHO2_12_FULL_60_13</name>
    <dbReference type="NCBI Taxonomy" id="1798648"/>
    <lineage>
        <taxon>Bacteria</taxon>
        <taxon>Candidatus Liptoniibacteriota</taxon>
    </lineage>
</organism>
<name>A0A1G2CBT7_9BACT</name>
<evidence type="ECO:0000256" key="5">
    <source>
        <dbReference type="ARBA" id="ARBA00022927"/>
    </source>
</evidence>
<feature type="domain" description="Membrane insertase YidC/Oxa/ALB C-terminal" evidence="11">
    <location>
        <begin position="33"/>
        <end position="231"/>
    </location>
</feature>
<dbReference type="EMBL" id="MHKY01000024">
    <property type="protein sequence ID" value="OGY98873.1"/>
    <property type="molecule type" value="Genomic_DNA"/>
</dbReference>
<keyword evidence="4 9" id="KW-0812">Transmembrane</keyword>
<keyword evidence="2" id="KW-0813">Transport</keyword>
<dbReference type="NCBIfam" id="TIGR03592">
    <property type="entry name" value="yidC_oxa1_cterm"/>
    <property type="match status" value="1"/>
</dbReference>
<dbReference type="AlphaFoldDB" id="A0A1G2CBT7"/>
<dbReference type="GO" id="GO:0032977">
    <property type="term" value="F:membrane insertase activity"/>
    <property type="evidence" value="ECO:0007669"/>
    <property type="project" value="InterPro"/>
</dbReference>
<keyword evidence="3" id="KW-1003">Cell membrane</keyword>
<dbReference type="InterPro" id="IPR028055">
    <property type="entry name" value="YidC/Oxa/ALB_C"/>
</dbReference>
<comment type="caution">
    <text evidence="12">The sequence shown here is derived from an EMBL/GenBank/DDBJ whole genome shotgun (WGS) entry which is preliminary data.</text>
</comment>
<dbReference type="CDD" id="cd20070">
    <property type="entry name" value="5TM_YidC_Alb3"/>
    <property type="match status" value="1"/>
</dbReference>